<evidence type="ECO:0000256" key="2">
    <source>
        <dbReference type="ARBA" id="ARBA00023002"/>
    </source>
</evidence>
<reference evidence="3 4" key="1">
    <citation type="submission" date="2020-04" db="EMBL/GenBank/DDBJ databases">
        <authorList>
            <person name="Zhang R."/>
            <person name="Schippers A."/>
        </authorList>
    </citation>
    <scope>NUCLEOTIDE SEQUENCE [LARGE SCALE GENOMIC DNA]</scope>
    <source>
        <strain evidence="3 4">DSM 109850</strain>
    </source>
</reference>
<evidence type="ECO:0000313" key="4">
    <source>
        <dbReference type="Proteomes" id="UP000533476"/>
    </source>
</evidence>
<keyword evidence="4" id="KW-1185">Reference proteome</keyword>
<dbReference type="InterPro" id="IPR002347">
    <property type="entry name" value="SDR_fam"/>
</dbReference>
<dbReference type="FunFam" id="3.40.50.720:FF:000084">
    <property type="entry name" value="Short-chain dehydrogenase reductase"/>
    <property type="match status" value="1"/>
</dbReference>
<keyword evidence="2" id="KW-0560">Oxidoreductase</keyword>
<dbReference type="GO" id="GO:0016491">
    <property type="term" value="F:oxidoreductase activity"/>
    <property type="evidence" value="ECO:0007669"/>
    <property type="project" value="UniProtKB-KW"/>
</dbReference>
<proteinExistence type="inferred from homology"/>
<dbReference type="RefSeq" id="WP_169099472.1">
    <property type="nucleotide sequence ID" value="NZ_JABBVZ010000031.1"/>
</dbReference>
<dbReference type="PANTHER" id="PTHR43669:SF3">
    <property type="entry name" value="ALCOHOL DEHYDROGENASE, PUTATIVE (AFU_ORTHOLOGUE AFUA_3G03445)-RELATED"/>
    <property type="match status" value="1"/>
</dbReference>
<dbReference type="Pfam" id="PF13561">
    <property type="entry name" value="adh_short_C2"/>
    <property type="match status" value="1"/>
</dbReference>
<comment type="similarity">
    <text evidence="1">Belongs to the short-chain dehydrogenases/reductases (SDR) family.</text>
</comment>
<protein>
    <submittedName>
        <fullName evidence="3">SDR family oxidoreductase</fullName>
    </submittedName>
</protein>
<dbReference type="GO" id="GO:0008206">
    <property type="term" value="P:bile acid metabolic process"/>
    <property type="evidence" value="ECO:0007669"/>
    <property type="project" value="UniProtKB-ARBA"/>
</dbReference>
<organism evidence="3 4">
    <name type="scientific">Sulfobacillus harzensis</name>
    <dbReference type="NCBI Taxonomy" id="2729629"/>
    <lineage>
        <taxon>Bacteria</taxon>
        <taxon>Bacillati</taxon>
        <taxon>Bacillota</taxon>
        <taxon>Clostridia</taxon>
        <taxon>Eubacteriales</taxon>
        <taxon>Clostridiales Family XVII. Incertae Sedis</taxon>
        <taxon>Sulfobacillus</taxon>
    </lineage>
</organism>
<dbReference type="Proteomes" id="UP000533476">
    <property type="component" value="Unassembled WGS sequence"/>
</dbReference>
<evidence type="ECO:0000256" key="1">
    <source>
        <dbReference type="ARBA" id="ARBA00006484"/>
    </source>
</evidence>
<comment type="caution">
    <text evidence="3">The sequence shown here is derived from an EMBL/GenBank/DDBJ whole genome shotgun (WGS) entry which is preliminary data.</text>
</comment>
<dbReference type="CDD" id="cd05233">
    <property type="entry name" value="SDR_c"/>
    <property type="match status" value="1"/>
</dbReference>
<name>A0A7Y0L6G3_9FIRM</name>
<dbReference type="PANTHER" id="PTHR43669">
    <property type="entry name" value="5-KETO-D-GLUCONATE 5-REDUCTASE"/>
    <property type="match status" value="1"/>
</dbReference>
<sequence>MGDELAGQIAVLTGAAAGIGRGIAVELAKAGADICIFDLKPGEQAAALMEELRQFDVRSLYVSGDVSRREDVQALADAVESTLGPASIVVSNAITSERRPFLDTPFDELSRAVEVGIYGAFHVLQVFARRMVQNHIAGTMIQLTSPWAYLPYPGGMDYRIVKSAQHNMALSLATELMWNGIRVNLVEPGWVDTPGEHRWYSDDMLKAGGQALPFRRLCTPEDVGRAVAFVCREPYMTGAHIKIDGGLSHTVYSQQLELPRQNSR</sequence>
<dbReference type="SUPFAM" id="SSF51735">
    <property type="entry name" value="NAD(P)-binding Rossmann-fold domains"/>
    <property type="match status" value="1"/>
</dbReference>
<accession>A0A7Y0L6G3</accession>
<gene>
    <name evidence="3" type="ORF">HIJ39_10655</name>
</gene>
<evidence type="ECO:0000313" key="3">
    <source>
        <dbReference type="EMBL" id="NMP22809.1"/>
    </source>
</evidence>
<dbReference type="EMBL" id="JABBVZ010000031">
    <property type="protein sequence ID" value="NMP22809.1"/>
    <property type="molecule type" value="Genomic_DNA"/>
</dbReference>
<dbReference type="PRINTS" id="PR00081">
    <property type="entry name" value="GDHRDH"/>
</dbReference>
<dbReference type="Gene3D" id="3.40.50.720">
    <property type="entry name" value="NAD(P)-binding Rossmann-like Domain"/>
    <property type="match status" value="1"/>
</dbReference>
<dbReference type="InterPro" id="IPR036291">
    <property type="entry name" value="NAD(P)-bd_dom_sf"/>
</dbReference>
<dbReference type="AlphaFoldDB" id="A0A7Y0L6G3"/>